<dbReference type="SUPFAM" id="SSF52317">
    <property type="entry name" value="Class I glutamine amidotransferase-like"/>
    <property type="match status" value="1"/>
</dbReference>
<protein>
    <submittedName>
        <fullName evidence="1">DJ-1/PfpI family protein</fullName>
    </submittedName>
</protein>
<dbReference type="Proteomes" id="UP000183529">
    <property type="component" value="Unassembled WGS sequence"/>
</dbReference>
<sequence length="175" mass="17815">MQGMSQQAVRTDFVADPCVGTQAAKAKRIGFVLFKGFALPDVAAIIEIYDAANALAQLQSDDDAAAFEMVSLSAAGGPVESASSVVILTECVEQTRDAGAFHTLFVAGGAGTPDAVRDARLVQWLAREGRRSEAVVALAEGRLLLAAAGLPLLDVRGGMDGGLSGLNAIGGALAS</sequence>
<reference evidence="1 2" key="1">
    <citation type="submission" date="2016-10" db="EMBL/GenBank/DDBJ databases">
        <authorList>
            <person name="Varghese N."/>
            <person name="Submissions S."/>
        </authorList>
    </citation>
    <scope>NUCLEOTIDE SEQUENCE [LARGE SCALE GENOMIC DNA]</scope>
    <source>
        <strain evidence="1 2">LMG 22274</strain>
    </source>
</reference>
<evidence type="ECO:0000313" key="2">
    <source>
        <dbReference type="Proteomes" id="UP000183529"/>
    </source>
</evidence>
<dbReference type="InterPro" id="IPR029062">
    <property type="entry name" value="Class_I_gatase-like"/>
</dbReference>
<dbReference type="GO" id="GO:0006355">
    <property type="term" value="P:regulation of DNA-templated transcription"/>
    <property type="evidence" value="ECO:0007669"/>
    <property type="project" value="TreeGrafter"/>
</dbReference>
<dbReference type="PANTHER" id="PTHR43130">
    <property type="entry name" value="ARAC-FAMILY TRANSCRIPTIONAL REGULATOR"/>
    <property type="match status" value="1"/>
</dbReference>
<dbReference type="PANTHER" id="PTHR43130:SF3">
    <property type="entry name" value="HTH-TYPE TRANSCRIPTIONAL REGULATOR RV1931C"/>
    <property type="match status" value="1"/>
</dbReference>
<gene>
    <name evidence="1" type="ORF">SAMN05216550_115174</name>
</gene>
<comment type="caution">
    <text evidence="1">The sequence shown here is derived from an EMBL/GenBank/DDBJ whole genome shotgun (WGS) entry which is preliminary data.</text>
</comment>
<organism evidence="1 2">
    <name type="scientific">Paraburkholderia tropica</name>
    <dbReference type="NCBI Taxonomy" id="92647"/>
    <lineage>
        <taxon>Bacteria</taxon>
        <taxon>Pseudomonadati</taxon>
        <taxon>Pseudomonadota</taxon>
        <taxon>Betaproteobacteria</taxon>
        <taxon>Burkholderiales</taxon>
        <taxon>Burkholderiaceae</taxon>
        <taxon>Paraburkholderia</taxon>
    </lineage>
</organism>
<name>A0AAQ1JWI2_9BURK</name>
<dbReference type="EMBL" id="FNZM01000015">
    <property type="protein sequence ID" value="SEK06874.1"/>
    <property type="molecule type" value="Genomic_DNA"/>
</dbReference>
<dbReference type="InterPro" id="IPR052158">
    <property type="entry name" value="INH-QAR"/>
</dbReference>
<dbReference type="AlphaFoldDB" id="A0AAQ1JWI2"/>
<accession>A0AAQ1JWI2</accession>
<proteinExistence type="predicted"/>
<dbReference type="Gene3D" id="3.40.50.880">
    <property type="match status" value="1"/>
</dbReference>
<evidence type="ECO:0000313" key="1">
    <source>
        <dbReference type="EMBL" id="SEK06874.1"/>
    </source>
</evidence>